<dbReference type="InterPro" id="IPR042197">
    <property type="entry name" value="Apaf_helical"/>
</dbReference>
<dbReference type="InterPro" id="IPR027417">
    <property type="entry name" value="P-loop_NTPase"/>
</dbReference>
<dbReference type="SUPFAM" id="SSF52540">
    <property type="entry name" value="P-loop containing nucleoside triphosphate hydrolases"/>
    <property type="match status" value="1"/>
</dbReference>
<evidence type="ECO:0000313" key="5">
    <source>
        <dbReference type="Proteomes" id="UP000224567"/>
    </source>
</evidence>
<keyword evidence="2" id="KW-0611">Plant defense</keyword>
<keyword evidence="5" id="KW-1185">Reference proteome</keyword>
<dbReference type="GO" id="GO:0006952">
    <property type="term" value="P:defense response"/>
    <property type="evidence" value="ECO:0007669"/>
    <property type="project" value="UniProtKB-KW"/>
</dbReference>
<dbReference type="PRINTS" id="PR00364">
    <property type="entry name" value="DISEASERSIST"/>
</dbReference>
<evidence type="ECO:0000256" key="2">
    <source>
        <dbReference type="ARBA" id="ARBA00022821"/>
    </source>
</evidence>
<evidence type="ECO:0000256" key="1">
    <source>
        <dbReference type="ARBA" id="ARBA00022614"/>
    </source>
</evidence>
<dbReference type="STRING" id="33114.A0A2G2V9W9"/>
<dbReference type="PANTHER" id="PTHR36766">
    <property type="entry name" value="PLANT BROAD-SPECTRUM MILDEW RESISTANCE PROTEIN RPW8"/>
    <property type="match status" value="1"/>
</dbReference>
<proteinExistence type="predicted"/>
<dbReference type="OrthoDB" id="1288760at2759"/>
<dbReference type="Gene3D" id="3.40.50.300">
    <property type="entry name" value="P-loop containing nucleotide triphosphate hydrolases"/>
    <property type="match status" value="1"/>
</dbReference>
<protein>
    <recommendedName>
        <fullName evidence="3">NB-ARC domain-containing protein</fullName>
    </recommendedName>
</protein>
<reference evidence="4 5" key="1">
    <citation type="journal article" date="2017" name="Genome Biol.">
        <title>New reference genome sequences of hot pepper reveal the massive evolution of plant disease-resistance genes by retroduplication.</title>
        <authorList>
            <person name="Kim S."/>
            <person name="Park J."/>
            <person name="Yeom S.I."/>
            <person name="Kim Y.M."/>
            <person name="Seo E."/>
            <person name="Kim K.T."/>
            <person name="Kim M.S."/>
            <person name="Lee J.M."/>
            <person name="Cheong K."/>
            <person name="Shin H.S."/>
            <person name="Kim S.B."/>
            <person name="Han K."/>
            <person name="Lee J."/>
            <person name="Park M."/>
            <person name="Lee H.A."/>
            <person name="Lee H.Y."/>
            <person name="Lee Y."/>
            <person name="Oh S."/>
            <person name="Lee J.H."/>
            <person name="Choi E."/>
            <person name="Choi E."/>
            <person name="Lee S.E."/>
            <person name="Jeon J."/>
            <person name="Kim H."/>
            <person name="Choi G."/>
            <person name="Song H."/>
            <person name="Lee J."/>
            <person name="Lee S.C."/>
            <person name="Kwon J.K."/>
            <person name="Lee H.Y."/>
            <person name="Koo N."/>
            <person name="Hong Y."/>
            <person name="Kim R.W."/>
            <person name="Kang W.H."/>
            <person name="Huh J.H."/>
            <person name="Kang B.C."/>
            <person name="Yang T.J."/>
            <person name="Lee Y.H."/>
            <person name="Bennetzen J.L."/>
            <person name="Choi D."/>
        </authorList>
    </citation>
    <scope>NUCLEOTIDE SEQUENCE [LARGE SCALE GENOMIC DNA]</scope>
    <source>
        <strain evidence="5">cv. PBC81</strain>
    </source>
</reference>
<gene>
    <name evidence="4" type="ORF">CQW23_30625</name>
</gene>
<dbReference type="PANTHER" id="PTHR36766:SF44">
    <property type="entry name" value="NBS-CODING RESISTANCE GENE ANALOG"/>
    <property type="match status" value="1"/>
</dbReference>
<dbReference type="Gene3D" id="1.10.8.430">
    <property type="entry name" value="Helical domain of apoptotic protease-activating factors"/>
    <property type="match status" value="1"/>
</dbReference>
<name>A0A2G2V9W9_CAPBA</name>
<dbReference type="AlphaFoldDB" id="A0A2G2V9W9"/>
<dbReference type="InterPro" id="IPR002182">
    <property type="entry name" value="NB-ARC"/>
</dbReference>
<comment type="caution">
    <text evidence="4">The sequence shown here is derived from an EMBL/GenBank/DDBJ whole genome shotgun (WGS) entry which is preliminary data.</text>
</comment>
<dbReference type="Pfam" id="PF00931">
    <property type="entry name" value="NB-ARC"/>
    <property type="match status" value="2"/>
</dbReference>
<sequence length="251" mass="28366">MFLLPSFNGGNKVICSDICIKGAKLADMEYVERIPSSAEPPIEVSYPSVDEELVGFDDHARNIIKKLRGRGSDLDVISIVGMAGIGKTALARKIYGDVSIIGHFDVRAWCSVGQTYNVRKLFLEILKQITGDRFVNVDDPYDMVRKNLFRKKGSRIMVATRNVELTRYMSWRSDPYLLPLLRDEESWELLEKKVFRGESCPLELRSVGTLIAKQCKGLPFLIIMIAGFLSRKEREASTWLEVAYDIGSHAL</sequence>
<reference evidence="5" key="2">
    <citation type="journal article" date="2017" name="J. Anim. Genet.">
        <title>Multiple reference genome sequences of hot pepper reveal the massive evolution of plant disease resistance genes by retroduplication.</title>
        <authorList>
            <person name="Kim S."/>
            <person name="Park J."/>
            <person name="Yeom S.-I."/>
            <person name="Kim Y.-M."/>
            <person name="Seo E."/>
            <person name="Kim K.-T."/>
            <person name="Kim M.-S."/>
            <person name="Lee J.M."/>
            <person name="Cheong K."/>
            <person name="Shin H.-S."/>
            <person name="Kim S.-B."/>
            <person name="Han K."/>
            <person name="Lee J."/>
            <person name="Park M."/>
            <person name="Lee H.-A."/>
            <person name="Lee H.-Y."/>
            <person name="Lee Y."/>
            <person name="Oh S."/>
            <person name="Lee J.H."/>
            <person name="Choi E."/>
            <person name="Choi E."/>
            <person name="Lee S.E."/>
            <person name="Jeon J."/>
            <person name="Kim H."/>
            <person name="Choi G."/>
            <person name="Song H."/>
            <person name="Lee J."/>
            <person name="Lee S.-C."/>
            <person name="Kwon J.-K."/>
            <person name="Lee H.-Y."/>
            <person name="Koo N."/>
            <person name="Hong Y."/>
            <person name="Kim R.W."/>
            <person name="Kang W.-H."/>
            <person name="Huh J.H."/>
            <person name="Kang B.-C."/>
            <person name="Yang T.-J."/>
            <person name="Lee Y.-H."/>
            <person name="Bennetzen J.L."/>
            <person name="Choi D."/>
        </authorList>
    </citation>
    <scope>NUCLEOTIDE SEQUENCE [LARGE SCALE GENOMIC DNA]</scope>
    <source>
        <strain evidence="5">cv. PBC81</strain>
    </source>
</reference>
<keyword evidence="1" id="KW-0433">Leucine-rich repeat</keyword>
<dbReference type="GO" id="GO:0043531">
    <property type="term" value="F:ADP binding"/>
    <property type="evidence" value="ECO:0007669"/>
    <property type="project" value="InterPro"/>
</dbReference>
<accession>A0A2G2V9W9</accession>
<organism evidence="4 5">
    <name type="scientific">Capsicum baccatum</name>
    <name type="common">Peruvian pepper</name>
    <dbReference type="NCBI Taxonomy" id="33114"/>
    <lineage>
        <taxon>Eukaryota</taxon>
        <taxon>Viridiplantae</taxon>
        <taxon>Streptophyta</taxon>
        <taxon>Embryophyta</taxon>
        <taxon>Tracheophyta</taxon>
        <taxon>Spermatophyta</taxon>
        <taxon>Magnoliopsida</taxon>
        <taxon>eudicotyledons</taxon>
        <taxon>Gunneridae</taxon>
        <taxon>Pentapetalae</taxon>
        <taxon>asterids</taxon>
        <taxon>lamiids</taxon>
        <taxon>Solanales</taxon>
        <taxon>Solanaceae</taxon>
        <taxon>Solanoideae</taxon>
        <taxon>Capsiceae</taxon>
        <taxon>Capsicum</taxon>
    </lineage>
</organism>
<evidence type="ECO:0000313" key="4">
    <source>
        <dbReference type="EMBL" id="PHT29777.1"/>
    </source>
</evidence>
<evidence type="ECO:0000259" key="3">
    <source>
        <dbReference type="Pfam" id="PF00931"/>
    </source>
</evidence>
<feature type="domain" description="NB-ARC" evidence="3">
    <location>
        <begin position="150"/>
        <end position="199"/>
    </location>
</feature>
<dbReference type="EMBL" id="MLFT02000082">
    <property type="protein sequence ID" value="PHT29777.1"/>
    <property type="molecule type" value="Genomic_DNA"/>
</dbReference>
<feature type="domain" description="NB-ARC" evidence="3">
    <location>
        <begin position="57"/>
        <end position="129"/>
    </location>
</feature>
<dbReference type="Proteomes" id="UP000224567">
    <property type="component" value="Unassembled WGS sequence"/>
</dbReference>